<dbReference type="InterPro" id="IPR001632">
    <property type="entry name" value="WD40_G-protein_beta-like"/>
</dbReference>
<feature type="region of interest" description="Disordered" evidence="4">
    <location>
        <begin position="530"/>
        <end position="588"/>
    </location>
</feature>
<dbReference type="PROSITE" id="PS00678">
    <property type="entry name" value="WD_REPEATS_1"/>
    <property type="match status" value="4"/>
</dbReference>
<dbReference type="SUPFAM" id="SSF50978">
    <property type="entry name" value="WD40 repeat-like"/>
    <property type="match status" value="2"/>
</dbReference>
<feature type="repeat" description="WD" evidence="3">
    <location>
        <begin position="163"/>
        <end position="204"/>
    </location>
</feature>
<keyword evidence="6" id="KW-1185">Reference proteome</keyword>
<feature type="repeat" description="WD" evidence="3">
    <location>
        <begin position="385"/>
        <end position="426"/>
    </location>
</feature>
<dbReference type="PROSITE" id="PS50294">
    <property type="entry name" value="WD_REPEATS_REGION"/>
    <property type="match status" value="7"/>
</dbReference>
<dbReference type="Gene3D" id="2.130.10.10">
    <property type="entry name" value="YVTN repeat-like/Quinoprotein amine dehydrogenase"/>
    <property type="match status" value="4"/>
</dbReference>
<evidence type="ECO:0000256" key="1">
    <source>
        <dbReference type="ARBA" id="ARBA00022574"/>
    </source>
</evidence>
<keyword evidence="2" id="KW-0677">Repeat</keyword>
<feature type="repeat" description="WD" evidence="3">
    <location>
        <begin position="427"/>
        <end position="468"/>
    </location>
</feature>
<feature type="region of interest" description="Disordered" evidence="4">
    <location>
        <begin position="735"/>
        <end position="805"/>
    </location>
</feature>
<dbReference type="PROSITE" id="PS50082">
    <property type="entry name" value="WD_REPEATS_2"/>
    <property type="match status" value="9"/>
</dbReference>
<dbReference type="GeneID" id="19203945"/>
<evidence type="ECO:0000313" key="6">
    <source>
        <dbReference type="Proteomes" id="UP000053558"/>
    </source>
</evidence>
<dbReference type="Pfam" id="PF00400">
    <property type="entry name" value="WD40"/>
    <property type="match status" value="9"/>
</dbReference>
<dbReference type="CDD" id="cd00200">
    <property type="entry name" value="WD40"/>
    <property type="match status" value="1"/>
</dbReference>
<feature type="compositionally biased region" description="Basic and acidic residues" evidence="4">
    <location>
        <begin position="614"/>
        <end position="633"/>
    </location>
</feature>
<keyword evidence="1 3" id="KW-0853">WD repeat</keyword>
<dbReference type="PRINTS" id="PR00319">
    <property type="entry name" value="GPROTEINB"/>
</dbReference>
<evidence type="ECO:0000313" key="5">
    <source>
        <dbReference type="EMBL" id="EIW75808.1"/>
    </source>
</evidence>
<dbReference type="OrthoDB" id="284782at2759"/>
<dbReference type="Proteomes" id="UP000053558">
    <property type="component" value="Unassembled WGS sequence"/>
</dbReference>
<protein>
    <submittedName>
        <fullName evidence="5">YVTN repeat-like/Quino protein amine dehydrogenase</fullName>
    </submittedName>
</protein>
<dbReference type="SMART" id="SM00320">
    <property type="entry name" value="WD40"/>
    <property type="match status" value="9"/>
</dbReference>
<dbReference type="InterPro" id="IPR020472">
    <property type="entry name" value="WD40_PAC1"/>
</dbReference>
<proteinExistence type="predicted"/>
<feature type="region of interest" description="Disordered" evidence="4">
    <location>
        <begin position="835"/>
        <end position="863"/>
    </location>
</feature>
<feature type="repeat" description="WD" evidence="3">
    <location>
        <begin position="120"/>
        <end position="161"/>
    </location>
</feature>
<feature type="compositionally biased region" description="Polar residues" evidence="4">
    <location>
        <begin position="709"/>
        <end position="719"/>
    </location>
</feature>
<evidence type="ECO:0000256" key="2">
    <source>
        <dbReference type="ARBA" id="ARBA00022737"/>
    </source>
</evidence>
<dbReference type="InterPro" id="IPR019775">
    <property type="entry name" value="WD40_repeat_CS"/>
</dbReference>
<dbReference type="InterPro" id="IPR001680">
    <property type="entry name" value="WD40_rpt"/>
</dbReference>
<name>A0A5M3M9A0_CONPW</name>
<feature type="repeat" description="WD" evidence="3">
    <location>
        <begin position="207"/>
        <end position="245"/>
    </location>
</feature>
<feature type="repeat" description="WD" evidence="3">
    <location>
        <begin position="342"/>
        <end position="385"/>
    </location>
</feature>
<feature type="region of interest" description="Disordered" evidence="4">
    <location>
        <begin position="610"/>
        <end position="633"/>
    </location>
</feature>
<evidence type="ECO:0000256" key="3">
    <source>
        <dbReference type="PROSITE-ProRule" id="PRU00221"/>
    </source>
</evidence>
<dbReference type="RefSeq" id="XP_007773824.1">
    <property type="nucleotide sequence ID" value="XM_007775634.1"/>
</dbReference>
<dbReference type="InterPro" id="IPR036322">
    <property type="entry name" value="WD40_repeat_dom_sf"/>
</dbReference>
<dbReference type="AlphaFoldDB" id="A0A5M3M9A0"/>
<accession>A0A5M3M9A0</accession>
<feature type="repeat" description="WD" evidence="3">
    <location>
        <begin position="289"/>
        <end position="318"/>
    </location>
</feature>
<feature type="compositionally biased region" description="Basic and acidic residues" evidence="4">
    <location>
        <begin position="697"/>
        <end position="706"/>
    </location>
</feature>
<gene>
    <name evidence="5" type="ORF">CONPUDRAFT_158593</name>
</gene>
<dbReference type="EMBL" id="JH711587">
    <property type="protein sequence ID" value="EIW75808.1"/>
    <property type="molecule type" value="Genomic_DNA"/>
</dbReference>
<dbReference type="PANTHER" id="PTHR19848">
    <property type="entry name" value="WD40 REPEAT PROTEIN"/>
    <property type="match status" value="1"/>
</dbReference>
<feature type="repeat" description="WD" evidence="3">
    <location>
        <begin position="77"/>
        <end position="118"/>
    </location>
</feature>
<organism evidence="5 6">
    <name type="scientific">Coniophora puteana (strain RWD-64-598)</name>
    <name type="common">Brown rot fungus</name>
    <dbReference type="NCBI Taxonomy" id="741705"/>
    <lineage>
        <taxon>Eukaryota</taxon>
        <taxon>Fungi</taxon>
        <taxon>Dikarya</taxon>
        <taxon>Basidiomycota</taxon>
        <taxon>Agaricomycotina</taxon>
        <taxon>Agaricomycetes</taxon>
        <taxon>Agaricomycetidae</taxon>
        <taxon>Boletales</taxon>
        <taxon>Coniophorineae</taxon>
        <taxon>Coniophoraceae</taxon>
        <taxon>Coniophora</taxon>
    </lineage>
</organism>
<comment type="caution">
    <text evidence="5">The sequence shown here is derived from an EMBL/GenBank/DDBJ whole genome shotgun (WGS) entry which is preliminary data.</text>
</comment>
<feature type="repeat" description="WD" evidence="3">
    <location>
        <begin position="246"/>
        <end position="287"/>
    </location>
</feature>
<dbReference type="PRINTS" id="PR00320">
    <property type="entry name" value="GPROTEINBRPT"/>
</dbReference>
<dbReference type="InterPro" id="IPR015943">
    <property type="entry name" value="WD40/YVTN_repeat-like_dom_sf"/>
</dbReference>
<feature type="compositionally biased region" description="Polar residues" evidence="4">
    <location>
        <begin position="573"/>
        <end position="588"/>
    </location>
</feature>
<feature type="compositionally biased region" description="Basic and acidic residues" evidence="4">
    <location>
        <begin position="775"/>
        <end position="798"/>
    </location>
</feature>
<dbReference type="PANTHER" id="PTHR19848:SF8">
    <property type="entry name" value="F-BOX AND WD REPEAT DOMAIN CONTAINING 7"/>
    <property type="match status" value="1"/>
</dbReference>
<evidence type="ECO:0000256" key="4">
    <source>
        <dbReference type="SAM" id="MobiDB-lite"/>
    </source>
</evidence>
<feature type="compositionally biased region" description="Polar residues" evidence="4">
    <location>
        <begin position="538"/>
        <end position="557"/>
    </location>
</feature>
<feature type="region of interest" description="Disordered" evidence="4">
    <location>
        <begin position="696"/>
        <end position="722"/>
    </location>
</feature>
<sequence>MSQQVATYICNNFTPFSFAETLSAAQVSRDEAWDFGFRPNTDAQEVKFLLSAAHSLSQSSPPTTTQHSMKDTILKPFTGHTNHICTLSYSPCGAFIATGSVDSTIRIWEAKTGRQAGDTLEGHTGQIHALAYSPDGRYLASASDDKTLRIWDTNTYQTVARLLDDPPNCVQAVQYSLDGKLIATGGRDNLLKVWSTHTLDCATELWHPMSVNSVSFSPSSEHVATACHDSFVRIYDVAQKEVIHTLSGHQGSVRCVQYSPDGKVIASASDDLTVRLWNASTGDMIKGFLRGHTSSVSCIAFTCDSRQLIGSSEDGTIRACGDDGGTLRIWDIITRQTIMGPLQGHTDGVQSVEYSPDGSRSLVASAGDDRVLKLWDARTGSSTATLKHPEAVRSVSFSPNGKRIATACDDWLVRVYDVDEQQLVFMLTGHQDCVRCVQHSPDGYLIASASDDHTIRLWSASAGHLLASLRGHEYSVSGLSFSHYGWQLDEEDIEVNTLISLEVPSLRFPVSLDQDAGSVTREAIHTLQESRLAAPPHTLTNLHTLQKSPTLTSQESLIESEIAADDEGRGQESRSNPQVSGSNDSLESFMNRPAVITNRNQDMNGFFAEVDIDGNARRPRSPEDTAKKTVDDPERTTPIITTFNLLLKNVILRSNKKDKSESDVSASGDHSFALQDQANKAVETVKKTWARAASAWERADATRKDGPAGSQSHSKNPARQASRVRAIIFPGYARPRNVAAREDNGRRHRGVRTQTNVEDTDTESDSSHLTDTGEGDQRIVEERENPSSHADGRPERPIDVTGTPSSAARLEESFYPNGLVLGCCICFLRRPTKSRSTRMSAEPTGAAGQSLAHVPERMQPASA</sequence>
<reference evidence="6" key="1">
    <citation type="journal article" date="2012" name="Science">
        <title>The Paleozoic origin of enzymatic lignin decomposition reconstructed from 31 fungal genomes.</title>
        <authorList>
            <person name="Floudas D."/>
            <person name="Binder M."/>
            <person name="Riley R."/>
            <person name="Barry K."/>
            <person name="Blanchette R.A."/>
            <person name="Henrissat B."/>
            <person name="Martinez A.T."/>
            <person name="Otillar R."/>
            <person name="Spatafora J.W."/>
            <person name="Yadav J.S."/>
            <person name="Aerts A."/>
            <person name="Benoit I."/>
            <person name="Boyd A."/>
            <person name="Carlson A."/>
            <person name="Copeland A."/>
            <person name="Coutinho P.M."/>
            <person name="de Vries R.P."/>
            <person name="Ferreira P."/>
            <person name="Findley K."/>
            <person name="Foster B."/>
            <person name="Gaskell J."/>
            <person name="Glotzer D."/>
            <person name="Gorecki P."/>
            <person name="Heitman J."/>
            <person name="Hesse C."/>
            <person name="Hori C."/>
            <person name="Igarashi K."/>
            <person name="Jurgens J.A."/>
            <person name="Kallen N."/>
            <person name="Kersten P."/>
            <person name="Kohler A."/>
            <person name="Kuees U."/>
            <person name="Kumar T.K.A."/>
            <person name="Kuo A."/>
            <person name="LaButti K."/>
            <person name="Larrondo L.F."/>
            <person name="Lindquist E."/>
            <person name="Ling A."/>
            <person name="Lombard V."/>
            <person name="Lucas S."/>
            <person name="Lundell T."/>
            <person name="Martin R."/>
            <person name="McLaughlin D.J."/>
            <person name="Morgenstern I."/>
            <person name="Morin E."/>
            <person name="Murat C."/>
            <person name="Nagy L.G."/>
            <person name="Nolan M."/>
            <person name="Ohm R.A."/>
            <person name="Patyshakuliyeva A."/>
            <person name="Rokas A."/>
            <person name="Ruiz-Duenas F.J."/>
            <person name="Sabat G."/>
            <person name="Salamov A."/>
            <person name="Samejima M."/>
            <person name="Schmutz J."/>
            <person name="Slot J.C."/>
            <person name="St John F."/>
            <person name="Stenlid J."/>
            <person name="Sun H."/>
            <person name="Sun S."/>
            <person name="Syed K."/>
            <person name="Tsang A."/>
            <person name="Wiebenga A."/>
            <person name="Young D."/>
            <person name="Pisabarro A."/>
            <person name="Eastwood D.C."/>
            <person name="Martin F."/>
            <person name="Cullen D."/>
            <person name="Grigoriev I.V."/>
            <person name="Hibbett D.S."/>
        </authorList>
    </citation>
    <scope>NUCLEOTIDE SEQUENCE [LARGE SCALE GENOMIC DNA]</scope>
    <source>
        <strain evidence="6">RWD-64-598 SS2</strain>
    </source>
</reference>
<dbReference type="KEGG" id="cput:CONPUDRAFT_158593"/>